<evidence type="ECO:0000313" key="2">
    <source>
        <dbReference type="EMBL" id="OUJ70899.1"/>
    </source>
</evidence>
<comment type="caution">
    <text evidence="2">The sequence shown here is derived from an EMBL/GenBank/DDBJ whole genome shotgun (WGS) entry which is preliminary data.</text>
</comment>
<proteinExistence type="predicted"/>
<gene>
    <name evidence="2" type="ORF">BXP70_23510</name>
</gene>
<feature type="transmembrane region" description="Helical" evidence="1">
    <location>
        <begin position="6"/>
        <end position="27"/>
    </location>
</feature>
<evidence type="ECO:0000313" key="3">
    <source>
        <dbReference type="Proteomes" id="UP000194873"/>
    </source>
</evidence>
<reference evidence="2 3" key="1">
    <citation type="submission" date="2017-01" db="EMBL/GenBank/DDBJ databases">
        <title>A new Hymenobacter.</title>
        <authorList>
            <person name="Liang Y."/>
            <person name="Feng F."/>
        </authorList>
    </citation>
    <scope>NUCLEOTIDE SEQUENCE [LARGE SCALE GENOMIC DNA]</scope>
    <source>
        <strain evidence="2">MIMBbqt21</strain>
    </source>
</reference>
<dbReference type="RefSeq" id="WP_086596562.1">
    <property type="nucleotide sequence ID" value="NZ_MTSE01000020.1"/>
</dbReference>
<dbReference type="EMBL" id="MTSE01000020">
    <property type="protein sequence ID" value="OUJ70899.1"/>
    <property type="molecule type" value="Genomic_DNA"/>
</dbReference>
<protein>
    <submittedName>
        <fullName evidence="2">Uncharacterized protein</fullName>
    </submittedName>
</protein>
<dbReference type="OrthoDB" id="887021at2"/>
<name>A0A243W7N0_9BACT</name>
<dbReference type="AlphaFoldDB" id="A0A243W7N0"/>
<keyword evidence="1" id="KW-0812">Transmembrane</keyword>
<keyword evidence="3" id="KW-1185">Reference proteome</keyword>
<dbReference type="Proteomes" id="UP000194873">
    <property type="component" value="Unassembled WGS sequence"/>
</dbReference>
<evidence type="ECO:0000256" key="1">
    <source>
        <dbReference type="SAM" id="Phobius"/>
    </source>
</evidence>
<organism evidence="2 3">
    <name type="scientific">Hymenobacter crusticola</name>
    <dbReference type="NCBI Taxonomy" id="1770526"/>
    <lineage>
        <taxon>Bacteria</taxon>
        <taxon>Pseudomonadati</taxon>
        <taxon>Bacteroidota</taxon>
        <taxon>Cytophagia</taxon>
        <taxon>Cytophagales</taxon>
        <taxon>Hymenobacteraceae</taxon>
        <taxon>Hymenobacter</taxon>
    </lineage>
</organism>
<accession>A0A243W7N0</accession>
<feature type="transmembrane region" description="Helical" evidence="1">
    <location>
        <begin position="71"/>
        <end position="89"/>
    </location>
</feature>
<keyword evidence="1" id="KW-1133">Transmembrane helix</keyword>
<sequence>MSSNLFTTRLLGYLVGLVPLVALLLLFRQAVPQTLALGLATGGTVVSVWVQQAARKRHPYNFKDPGEWWALGVYAALVISIIVLVQLFWK</sequence>
<keyword evidence="1" id="KW-0472">Membrane</keyword>
<feature type="transmembrane region" description="Helical" evidence="1">
    <location>
        <begin position="34"/>
        <end position="51"/>
    </location>
</feature>